<reference evidence="3 4" key="1">
    <citation type="submission" date="2019-04" db="EMBL/GenBank/DDBJ databases">
        <title>Comparative genomics and transcriptomics to analyze fruiting body development in filamentous ascomycetes.</title>
        <authorList>
            <consortium name="DOE Joint Genome Institute"/>
            <person name="Lutkenhaus R."/>
            <person name="Traeger S."/>
            <person name="Breuer J."/>
            <person name="Kuo A."/>
            <person name="Lipzen A."/>
            <person name="Pangilinan J."/>
            <person name="Dilworth D."/>
            <person name="Sandor L."/>
            <person name="Poggeler S."/>
            <person name="Barry K."/>
            <person name="Grigoriev I.V."/>
            <person name="Nowrousian M."/>
        </authorList>
    </citation>
    <scope>NUCLEOTIDE SEQUENCE [LARGE SCALE GENOMIC DNA]</scope>
    <source>
        <strain evidence="3 4">CBS 389.68</strain>
    </source>
</reference>
<evidence type="ECO:0000256" key="1">
    <source>
        <dbReference type="SAM" id="MobiDB-lite"/>
    </source>
</evidence>
<dbReference type="STRING" id="341454.A0A4S2MUY6"/>
<feature type="compositionally biased region" description="Pro residues" evidence="1">
    <location>
        <begin position="1"/>
        <end position="12"/>
    </location>
</feature>
<name>A0A4S2MUY6_9PEZI</name>
<feature type="transmembrane region" description="Helical" evidence="2">
    <location>
        <begin position="126"/>
        <end position="145"/>
    </location>
</feature>
<keyword evidence="2" id="KW-0472">Membrane</keyword>
<protein>
    <submittedName>
        <fullName evidence="3">Uncharacterized protein</fullName>
    </submittedName>
</protein>
<keyword evidence="2" id="KW-1133">Transmembrane helix</keyword>
<dbReference type="OrthoDB" id="3692311at2759"/>
<dbReference type="AlphaFoldDB" id="A0A4S2MUY6"/>
<gene>
    <name evidence="3" type="ORF">EX30DRAFT_396408</name>
</gene>
<accession>A0A4S2MUY6</accession>
<evidence type="ECO:0000256" key="2">
    <source>
        <dbReference type="SAM" id="Phobius"/>
    </source>
</evidence>
<feature type="transmembrane region" description="Helical" evidence="2">
    <location>
        <begin position="606"/>
        <end position="628"/>
    </location>
</feature>
<feature type="transmembrane region" description="Helical" evidence="2">
    <location>
        <begin position="88"/>
        <end position="114"/>
    </location>
</feature>
<keyword evidence="4" id="KW-1185">Reference proteome</keyword>
<evidence type="ECO:0000313" key="4">
    <source>
        <dbReference type="Proteomes" id="UP000298138"/>
    </source>
</evidence>
<organism evidence="3 4">
    <name type="scientific">Ascodesmis nigricans</name>
    <dbReference type="NCBI Taxonomy" id="341454"/>
    <lineage>
        <taxon>Eukaryota</taxon>
        <taxon>Fungi</taxon>
        <taxon>Dikarya</taxon>
        <taxon>Ascomycota</taxon>
        <taxon>Pezizomycotina</taxon>
        <taxon>Pezizomycetes</taxon>
        <taxon>Pezizales</taxon>
        <taxon>Ascodesmidaceae</taxon>
        <taxon>Ascodesmis</taxon>
    </lineage>
</organism>
<keyword evidence="2" id="KW-0812">Transmembrane</keyword>
<feature type="region of interest" description="Disordered" evidence="1">
    <location>
        <begin position="1"/>
        <end position="24"/>
    </location>
</feature>
<evidence type="ECO:0000313" key="3">
    <source>
        <dbReference type="EMBL" id="TGZ80412.1"/>
    </source>
</evidence>
<sequence>MNPPPRANPPPSRRWNTPQPDTYTGRYAQVTAAPPYQVEKPPWDEPIFPIPRKPVPCPKFVAKSFGSGLSDGDLSPEEQGGKLPRDSLLFLVFSVFCALVPCLAVALGIVTLRLDGEPISEWGEKVQSVIILVPTIYPVLFAALMSKSLRSIALDRASRGTSLGRLEQLIGSGTVGGAITTAIFLRVINITTVILLSCWVLSPLGGQAALRMLVTKEVISERIPTTVWYRSPDAVPILVVGSSYARSRSRLDAAYIASLSTVSDIRDRPLDVFNMIKIPWIERLDISKTMNDGWIPVEEGRSEAYATLLGVPWQVVRDDGNQTMGFELPPGKASFSMEASYLRFDCDQPQLIPDDKAPLHLREQIRFNYTTDNEWKSFVLNMSESDWLSGRVDEIDVVKSKRRLEFMGRYGPIGDKLHFNYAACTENTVHVECLMTCSDQSCAITAMRPSRRSTQRPEISYLDGLGPAQSNTLFTALAQAGINHKTASQVTPSEQYLINPDTAWSQGFFIQDLPEIYKLRKEEFSRRFSTVVNTYNQLLLSSDHASGLLFNLSAFDPPLDSSSRSATSAEYLLPLANNTIVPGMFAAKRSKTEFVTMEQRYTVVRYWLSCFMVSGIFLFIISSVGVILQITRKSPDIFWISGMARDSPYILLSGKDDVSTLDGDQKSRRLRDLRVIVADVDPEGPLGRIALVAMDEKENNWRKLSSERRYR</sequence>
<proteinExistence type="predicted"/>
<dbReference type="InParanoid" id="A0A4S2MUY6"/>
<dbReference type="Proteomes" id="UP000298138">
    <property type="component" value="Unassembled WGS sequence"/>
</dbReference>
<dbReference type="EMBL" id="ML220125">
    <property type="protein sequence ID" value="TGZ80412.1"/>
    <property type="molecule type" value="Genomic_DNA"/>
</dbReference>